<dbReference type="EMBL" id="JAPFQO010000008">
    <property type="protein sequence ID" value="MCX2740870.1"/>
    <property type="molecule type" value="Genomic_DNA"/>
</dbReference>
<organism evidence="1 2">
    <name type="scientific">Pontibacter anaerobius</name>
    <dbReference type="NCBI Taxonomy" id="2993940"/>
    <lineage>
        <taxon>Bacteria</taxon>
        <taxon>Pseudomonadati</taxon>
        <taxon>Bacteroidota</taxon>
        <taxon>Cytophagia</taxon>
        <taxon>Cytophagales</taxon>
        <taxon>Hymenobacteraceae</taxon>
        <taxon>Pontibacter</taxon>
    </lineage>
</organism>
<keyword evidence="2" id="KW-1185">Reference proteome</keyword>
<sequence>MVEDRLNELERNALAAAQEYRKEYVSQNRAQDNMLTWLRNDVTGEMVCLTKGGYSKQLSKFIAKLN</sequence>
<name>A0ABT3RGI0_9BACT</name>
<evidence type="ECO:0000313" key="1">
    <source>
        <dbReference type="EMBL" id="MCX2740870.1"/>
    </source>
</evidence>
<comment type="caution">
    <text evidence="1">The sequence shown here is derived from an EMBL/GenBank/DDBJ whole genome shotgun (WGS) entry which is preliminary data.</text>
</comment>
<dbReference type="Proteomes" id="UP001207228">
    <property type="component" value="Unassembled WGS sequence"/>
</dbReference>
<reference evidence="1 2" key="1">
    <citation type="submission" date="2022-11" db="EMBL/GenBank/DDBJ databases">
        <title>The characterization of three novel Bacteroidetes species and genomic analysis of their roles in tidal elemental geochemical cycles.</title>
        <authorList>
            <person name="Ma K.-J."/>
        </authorList>
    </citation>
    <scope>NUCLEOTIDE SEQUENCE [LARGE SCALE GENOMIC DNA]</scope>
    <source>
        <strain evidence="1 2">M82</strain>
    </source>
</reference>
<protein>
    <submittedName>
        <fullName evidence="1">Uncharacterized protein</fullName>
    </submittedName>
</protein>
<accession>A0ABT3RGI0</accession>
<gene>
    <name evidence="1" type="ORF">OO017_13010</name>
</gene>
<proteinExistence type="predicted"/>
<dbReference type="RefSeq" id="WP_266052933.1">
    <property type="nucleotide sequence ID" value="NZ_JAPFQO010000008.1"/>
</dbReference>
<evidence type="ECO:0000313" key="2">
    <source>
        <dbReference type="Proteomes" id="UP001207228"/>
    </source>
</evidence>